<feature type="transmembrane region" description="Helical" evidence="5">
    <location>
        <begin position="42"/>
        <end position="64"/>
    </location>
</feature>
<feature type="transmembrane region" description="Helical" evidence="5">
    <location>
        <begin position="9"/>
        <end position="30"/>
    </location>
</feature>
<feature type="transmembrane region" description="Helical" evidence="5">
    <location>
        <begin position="326"/>
        <end position="346"/>
    </location>
</feature>
<reference evidence="6 7" key="1">
    <citation type="submission" date="2019-08" db="EMBL/GenBank/DDBJ databases">
        <title>In-depth cultivation of the pig gut microbiome towards novel bacterial diversity and tailored functional studies.</title>
        <authorList>
            <person name="Wylensek D."/>
            <person name="Hitch T.C.A."/>
            <person name="Clavel T."/>
        </authorList>
    </citation>
    <scope>NUCLEOTIDE SEQUENCE [LARGE SCALE GENOMIC DNA]</scope>
    <source>
        <strain evidence="6 7">WCA-383-APC-5B</strain>
    </source>
</reference>
<feature type="transmembrane region" description="Helical" evidence="5">
    <location>
        <begin position="143"/>
        <end position="163"/>
    </location>
</feature>
<evidence type="ECO:0000256" key="3">
    <source>
        <dbReference type="ARBA" id="ARBA00022989"/>
    </source>
</evidence>
<organism evidence="6 7">
    <name type="scientific">Inconstantimicrobium porci</name>
    <dbReference type="NCBI Taxonomy" id="2652291"/>
    <lineage>
        <taxon>Bacteria</taxon>
        <taxon>Bacillati</taxon>
        <taxon>Bacillota</taxon>
        <taxon>Clostridia</taxon>
        <taxon>Eubacteriales</taxon>
        <taxon>Clostridiaceae</taxon>
        <taxon>Inconstantimicrobium</taxon>
    </lineage>
</organism>
<dbReference type="EMBL" id="VULX01000008">
    <property type="protein sequence ID" value="MSR91182.1"/>
    <property type="molecule type" value="Genomic_DNA"/>
</dbReference>
<evidence type="ECO:0000256" key="5">
    <source>
        <dbReference type="SAM" id="Phobius"/>
    </source>
</evidence>
<feature type="transmembrane region" description="Helical" evidence="5">
    <location>
        <begin position="442"/>
        <end position="461"/>
    </location>
</feature>
<feature type="transmembrane region" description="Helical" evidence="5">
    <location>
        <begin position="112"/>
        <end position="131"/>
    </location>
</feature>
<dbReference type="InterPro" id="IPR052556">
    <property type="entry name" value="PolySynth_Transporter"/>
</dbReference>
<comment type="caution">
    <text evidence="6">The sequence shown here is derived from an EMBL/GenBank/DDBJ whole genome shotgun (WGS) entry which is preliminary data.</text>
</comment>
<dbReference type="InterPro" id="IPR002797">
    <property type="entry name" value="Polysacc_synth"/>
</dbReference>
<feature type="transmembrane region" description="Helical" evidence="5">
    <location>
        <begin position="85"/>
        <end position="106"/>
    </location>
</feature>
<dbReference type="AlphaFoldDB" id="A0A7X2MY22"/>
<evidence type="ECO:0000313" key="7">
    <source>
        <dbReference type="Proteomes" id="UP000460287"/>
    </source>
</evidence>
<keyword evidence="2 5" id="KW-0812">Transmembrane</keyword>
<evidence type="ECO:0000256" key="4">
    <source>
        <dbReference type="ARBA" id="ARBA00023136"/>
    </source>
</evidence>
<feature type="transmembrane region" description="Helical" evidence="5">
    <location>
        <begin position="291"/>
        <end position="314"/>
    </location>
</feature>
<keyword evidence="4 5" id="KW-0472">Membrane</keyword>
<dbReference type="PANTHER" id="PTHR43424">
    <property type="entry name" value="LOCUS PUTATIVE PROTEIN 1-RELATED"/>
    <property type="match status" value="1"/>
</dbReference>
<evidence type="ECO:0000256" key="1">
    <source>
        <dbReference type="ARBA" id="ARBA00004141"/>
    </source>
</evidence>
<feature type="transmembrane region" description="Helical" evidence="5">
    <location>
        <begin position="385"/>
        <end position="408"/>
    </location>
</feature>
<feature type="transmembrane region" description="Helical" evidence="5">
    <location>
        <begin position="247"/>
        <end position="270"/>
    </location>
</feature>
<evidence type="ECO:0000313" key="6">
    <source>
        <dbReference type="EMBL" id="MSR91182.1"/>
    </source>
</evidence>
<evidence type="ECO:0000256" key="2">
    <source>
        <dbReference type="ARBA" id="ARBA00022692"/>
    </source>
</evidence>
<dbReference type="RefSeq" id="WP_154531061.1">
    <property type="nucleotide sequence ID" value="NZ_VULX01000008.1"/>
</dbReference>
<dbReference type="PANTHER" id="PTHR43424:SF1">
    <property type="entry name" value="LOCUS PUTATIVE PROTEIN 1-RELATED"/>
    <property type="match status" value="1"/>
</dbReference>
<comment type="subcellular location">
    <subcellularLocation>
        <location evidence="1">Membrane</location>
        <topology evidence="1">Multi-pass membrane protein</topology>
    </subcellularLocation>
</comment>
<keyword evidence="7" id="KW-1185">Reference proteome</keyword>
<proteinExistence type="predicted"/>
<feature type="transmembrane region" description="Helical" evidence="5">
    <location>
        <begin position="420"/>
        <end position="436"/>
    </location>
</feature>
<feature type="transmembrane region" description="Helical" evidence="5">
    <location>
        <begin position="169"/>
        <end position="191"/>
    </location>
</feature>
<name>A0A7X2MY22_9CLOT</name>
<accession>A0A7X2MY22</accession>
<protein>
    <submittedName>
        <fullName evidence="6">Oligosaccharide flippase family protein</fullName>
    </submittedName>
</protein>
<sequence length="478" mass="55485">MSVSIKKNVIAKFILNLFNIIIPLLVAPYIYRVLGADLNGRINFADSLSQYFIIFANFGIYQYGIREINKVRNNKEMMRKTFSSLYLITFITNIIAAVSYVTYVIFRYSNSVVYIACMITTVNFFATAFYVEWVNEATENYQFITIKTILTRFLYTVILFAIIKSSKDFVSYLILIMVINVINNLISFIYIAKKIGFDFSDLILKKHIKPMFLTIIISNSQLLFVQLDKVMLGESAGMLQVSYYSIAQKIITMISTLLLSVIYVTIPRLSVYLAQKQHEKYYDLLKQSVEVFMMLLFPSAIGIMVLSKYIVTIYGGAEYSGTGNVLAVFAVYMITYGIETILTNQIMYLKRKEKKQMLFTSMFGVLNFILNIVLVKLHIFNALNAIITTVIADAILILTQYIYIKYILKVQYSIFAWNNMKYLLISLIFIPVSFVFKFVNNQYIYIVLNIVTDCIIYFMFIPKKQKERILKRKIRKVE</sequence>
<gene>
    <name evidence="6" type="ORF">FYJ33_07095</name>
</gene>
<dbReference type="Proteomes" id="UP000460287">
    <property type="component" value="Unassembled WGS sequence"/>
</dbReference>
<feature type="transmembrane region" description="Helical" evidence="5">
    <location>
        <begin position="358"/>
        <end position="379"/>
    </location>
</feature>
<keyword evidence="3 5" id="KW-1133">Transmembrane helix</keyword>
<dbReference type="GO" id="GO:0016020">
    <property type="term" value="C:membrane"/>
    <property type="evidence" value="ECO:0007669"/>
    <property type="project" value="UniProtKB-SubCell"/>
</dbReference>
<dbReference type="Pfam" id="PF01943">
    <property type="entry name" value="Polysacc_synt"/>
    <property type="match status" value="1"/>
</dbReference>